<evidence type="ECO:0000256" key="6">
    <source>
        <dbReference type="ARBA" id="ARBA00022692"/>
    </source>
</evidence>
<evidence type="ECO:0000256" key="9">
    <source>
        <dbReference type="ARBA" id="ARBA00023136"/>
    </source>
</evidence>
<comment type="similarity">
    <text evidence="3 10">Belongs to the FliL family.</text>
</comment>
<dbReference type="InterPro" id="IPR005503">
    <property type="entry name" value="FliL"/>
</dbReference>
<keyword evidence="13" id="KW-1185">Reference proteome</keyword>
<keyword evidence="7 10" id="KW-0283">Flagellar rotation</keyword>
<evidence type="ECO:0000313" key="12">
    <source>
        <dbReference type="EMBL" id="MBB5738638.1"/>
    </source>
</evidence>
<feature type="region of interest" description="Disordered" evidence="11">
    <location>
        <begin position="1"/>
        <end position="28"/>
    </location>
</feature>
<sequence length="225" mass="23655">MLKLGKKKGDPSADAAEAEAGAEGEEGAPKKKKLPILFIIAPVALLVLGGGGAAAFFLMKPKPAEAHGEEAAAPEGGHGEAKAEEKGGHGKEEKKGEEKGGGHGGGGKEGEADPSLGKISEGPDGVTFYTLPDMVMNIQSPDGRPTFLKLKLTLEMHDAEVATHLQEEMPRLQDMFTGFVRELRPEDLSGSAGTYQLRAELLRRINLVAAPGKVDAVLIEEMLVQ</sequence>
<evidence type="ECO:0000256" key="11">
    <source>
        <dbReference type="SAM" id="MobiDB-lite"/>
    </source>
</evidence>
<keyword evidence="4" id="KW-1003">Cell membrane</keyword>
<gene>
    <name evidence="12" type="ORF">GGQ93_000329</name>
</gene>
<dbReference type="PANTHER" id="PTHR35091:SF2">
    <property type="entry name" value="FLAGELLAR PROTEIN FLIL"/>
    <property type="match status" value="1"/>
</dbReference>
<dbReference type="GO" id="GO:0005886">
    <property type="term" value="C:plasma membrane"/>
    <property type="evidence" value="ECO:0007669"/>
    <property type="project" value="UniProtKB-SubCell"/>
</dbReference>
<comment type="function">
    <text evidence="1 10">Controls the rotational direction of flagella during chemotaxis.</text>
</comment>
<evidence type="ECO:0000256" key="2">
    <source>
        <dbReference type="ARBA" id="ARBA00004162"/>
    </source>
</evidence>
<evidence type="ECO:0000256" key="3">
    <source>
        <dbReference type="ARBA" id="ARBA00008281"/>
    </source>
</evidence>
<evidence type="ECO:0000256" key="5">
    <source>
        <dbReference type="ARBA" id="ARBA00022500"/>
    </source>
</evidence>
<evidence type="ECO:0000256" key="1">
    <source>
        <dbReference type="ARBA" id="ARBA00002254"/>
    </source>
</evidence>
<evidence type="ECO:0000313" key="13">
    <source>
        <dbReference type="Proteomes" id="UP000527324"/>
    </source>
</evidence>
<feature type="compositionally biased region" description="Acidic residues" evidence="11">
    <location>
        <begin position="16"/>
        <end position="26"/>
    </location>
</feature>
<evidence type="ECO:0000256" key="4">
    <source>
        <dbReference type="ARBA" id="ARBA00022475"/>
    </source>
</evidence>
<evidence type="ECO:0000256" key="8">
    <source>
        <dbReference type="ARBA" id="ARBA00022989"/>
    </source>
</evidence>
<organism evidence="12 13">
    <name type="scientific">Brevundimonas aurantiaca</name>
    <dbReference type="NCBI Taxonomy" id="74316"/>
    <lineage>
        <taxon>Bacteria</taxon>
        <taxon>Pseudomonadati</taxon>
        <taxon>Pseudomonadota</taxon>
        <taxon>Alphaproteobacteria</taxon>
        <taxon>Caulobacterales</taxon>
        <taxon>Caulobacteraceae</taxon>
        <taxon>Brevundimonas</taxon>
    </lineage>
</organism>
<keyword evidence="10" id="KW-0997">Cell inner membrane</keyword>
<dbReference type="GO" id="GO:0006935">
    <property type="term" value="P:chemotaxis"/>
    <property type="evidence" value="ECO:0007669"/>
    <property type="project" value="UniProtKB-KW"/>
</dbReference>
<name>A0A7W9C3W0_9CAUL</name>
<dbReference type="AlphaFoldDB" id="A0A7W9C3W0"/>
<evidence type="ECO:0000256" key="7">
    <source>
        <dbReference type="ARBA" id="ARBA00022779"/>
    </source>
</evidence>
<dbReference type="RefSeq" id="WP_183214904.1">
    <property type="nucleotide sequence ID" value="NZ_CAJFZW010000033.1"/>
</dbReference>
<evidence type="ECO:0000256" key="10">
    <source>
        <dbReference type="RuleBase" id="RU364125"/>
    </source>
</evidence>
<feature type="region of interest" description="Disordered" evidence="11">
    <location>
        <begin position="67"/>
        <end position="123"/>
    </location>
</feature>
<protein>
    <recommendedName>
        <fullName evidence="10">Flagellar protein FliL</fullName>
    </recommendedName>
</protein>
<accession>A0A7W9C3W0</accession>
<feature type="transmembrane region" description="Helical" evidence="10">
    <location>
        <begin position="36"/>
        <end position="59"/>
    </location>
</feature>
<dbReference type="EMBL" id="JACHOQ010000001">
    <property type="protein sequence ID" value="MBB5738638.1"/>
    <property type="molecule type" value="Genomic_DNA"/>
</dbReference>
<reference evidence="12 13" key="1">
    <citation type="submission" date="2020-08" db="EMBL/GenBank/DDBJ databases">
        <title>Genomic Encyclopedia of Type Strains, Phase IV (KMG-IV): sequencing the most valuable type-strain genomes for metagenomic binning, comparative biology and taxonomic classification.</title>
        <authorList>
            <person name="Goeker M."/>
        </authorList>
    </citation>
    <scope>NUCLEOTIDE SEQUENCE [LARGE SCALE GENOMIC DNA]</scope>
    <source>
        <strain evidence="12 13">DSM 4731</strain>
    </source>
</reference>
<dbReference type="Proteomes" id="UP000527324">
    <property type="component" value="Unassembled WGS sequence"/>
</dbReference>
<keyword evidence="12" id="KW-0282">Flagellum</keyword>
<keyword evidence="12" id="KW-0969">Cilium</keyword>
<keyword evidence="12" id="KW-0966">Cell projection</keyword>
<proteinExistence type="inferred from homology"/>
<keyword evidence="6 10" id="KW-0812">Transmembrane</keyword>
<comment type="subcellular location">
    <subcellularLocation>
        <location evidence="10">Cell inner membrane</location>
    </subcellularLocation>
    <subcellularLocation>
        <location evidence="2">Cell membrane</location>
        <topology evidence="2">Single-pass membrane protein</topology>
    </subcellularLocation>
</comment>
<dbReference type="GO" id="GO:0009425">
    <property type="term" value="C:bacterial-type flagellum basal body"/>
    <property type="evidence" value="ECO:0007669"/>
    <property type="project" value="InterPro"/>
</dbReference>
<feature type="compositionally biased region" description="Basic and acidic residues" evidence="11">
    <location>
        <begin position="77"/>
        <end position="111"/>
    </location>
</feature>
<dbReference type="Pfam" id="PF03748">
    <property type="entry name" value="FliL"/>
    <property type="match status" value="1"/>
</dbReference>
<keyword evidence="8 10" id="KW-1133">Transmembrane helix</keyword>
<comment type="caution">
    <text evidence="12">The sequence shown here is derived from an EMBL/GenBank/DDBJ whole genome shotgun (WGS) entry which is preliminary data.</text>
</comment>
<dbReference type="GO" id="GO:0071978">
    <property type="term" value="P:bacterial-type flagellum-dependent swarming motility"/>
    <property type="evidence" value="ECO:0007669"/>
    <property type="project" value="TreeGrafter"/>
</dbReference>
<keyword evidence="9 10" id="KW-0472">Membrane</keyword>
<dbReference type="PANTHER" id="PTHR35091">
    <property type="entry name" value="FLAGELLAR PROTEIN FLIL"/>
    <property type="match status" value="1"/>
</dbReference>
<keyword evidence="5 10" id="KW-0145">Chemotaxis</keyword>